<proteinExistence type="predicted"/>
<feature type="transmembrane region" description="Helical" evidence="1">
    <location>
        <begin position="87"/>
        <end position="109"/>
    </location>
</feature>
<dbReference type="RefSeq" id="WP_015404380.1">
    <property type="nucleotide sequence ID" value="NC_020304.1"/>
</dbReference>
<keyword evidence="3" id="KW-0808">Transferase</keyword>
<gene>
    <name evidence="3" type="ordered locus">UWK_02147</name>
</gene>
<feature type="transmembrane region" description="Helical" evidence="1">
    <location>
        <begin position="189"/>
        <end position="207"/>
    </location>
</feature>
<dbReference type="STRING" id="1167006.UWK_02147"/>
<feature type="transmembrane region" description="Helical" evidence="1">
    <location>
        <begin position="289"/>
        <end position="307"/>
    </location>
</feature>
<feature type="transmembrane region" description="Helical" evidence="1">
    <location>
        <begin position="219"/>
        <end position="237"/>
    </location>
</feature>
<feature type="transmembrane region" description="Helical" evidence="1">
    <location>
        <begin position="162"/>
        <end position="183"/>
    </location>
</feature>
<dbReference type="Proteomes" id="UP000011721">
    <property type="component" value="Chromosome"/>
</dbReference>
<feature type="domain" description="Acyltransferase 3" evidence="2">
    <location>
        <begin position="8"/>
        <end position="334"/>
    </location>
</feature>
<feature type="transmembrane region" description="Helical" evidence="1">
    <location>
        <begin position="249"/>
        <end position="268"/>
    </location>
</feature>
<dbReference type="HOGENOM" id="CLU_005679_2_0_7"/>
<dbReference type="PANTHER" id="PTHR23028:SF131">
    <property type="entry name" value="BLR2367 PROTEIN"/>
    <property type="match status" value="1"/>
</dbReference>
<dbReference type="PANTHER" id="PTHR23028">
    <property type="entry name" value="ACETYLTRANSFERASE"/>
    <property type="match status" value="1"/>
</dbReference>
<feature type="transmembrane region" description="Helical" evidence="1">
    <location>
        <begin position="12"/>
        <end position="28"/>
    </location>
</feature>
<dbReference type="EMBL" id="CP003985">
    <property type="protein sequence ID" value="AGF78690.1"/>
    <property type="molecule type" value="Genomic_DNA"/>
</dbReference>
<feature type="transmembrane region" description="Helical" evidence="1">
    <location>
        <begin position="43"/>
        <end position="66"/>
    </location>
</feature>
<keyword evidence="1" id="KW-0812">Transmembrane</keyword>
<dbReference type="PATRIC" id="fig|1167006.5.peg.2336"/>
<dbReference type="eggNOG" id="COG1835">
    <property type="taxonomic scope" value="Bacteria"/>
</dbReference>
<dbReference type="AlphaFoldDB" id="M1PGA6"/>
<dbReference type="Pfam" id="PF01757">
    <property type="entry name" value="Acyl_transf_3"/>
    <property type="match status" value="1"/>
</dbReference>
<dbReference type="InterPro" id="IPR050879">
    <property type="entry name" value="Acyltransferase_3"/>
</dbReference>
<dbReference type="GO" id="GO:0016020">
    <property type="term" value="C:membrane"/>
    <property type="evidence" value="ECO:0007669"/>
    <property type="project" value="TreeGrafter"/>
</dbReference>
<keyword evidence="4" id="KW-1185">Reference proteome</keyword>
<reference evidence="4" key="1">
    <citation type="journal article" date="2013" name="Stand. Genomic Sci.">
        <title>Complete genome sequence of Desulfocapsa sulfexigens, a marine deltaproteobacterium specialized in disproportionating inorganic sulfur compounds.</title>
        <authorList>
            <person name="Finster K.W."/>
            <person name="Kjeldsen K.U."/>
            <person name="Kube M."/>
            <person name="Reinhardt R."/>
            <person name="Mussmann M."/>
            <person name="Amann R."/>
            <person name="Schreiber L."/>
        </authorList>
    </citation>
    <scope>NUCLEOTIDE SEQUENCE [LARGE SCALE GENOMIC DNA]</scope>
    <source>
        <strain evidence="4">DSM 10523 / SB164P1</strain>
    </source>
</reference>
<sequence length="351" mass="39949">MQQQDRIQNIQALRGVAVLFVVFLHLFSVERKYGGLETILPDILQFGIFGVDMFFVISGFVMVTVTRGKFRNFRHAVTFIYRRLSRIYPLYWVYTLLVLVVFLIQPSWVNSKQGNHISILESFLLIPSHYLPLVMVGWTLIHEIYFYTVFSLALLFSSEKRLPFVLVGWGGIVVLGSVLFTVTLPTLRILFHPLTLEFIGGCFLAILYQKRNFTVKPAILVVLALAALVASVSGYYLFTVVTGRIEPLYWWRVFIFGIPALAIVFCLINAERNGYLMNRYLIRVGDASYSIYLSHILSLSLVGRIWGTFSVNGLADNMVVLPLALVFVIIVGMASYSLVEKPLLRISRKLI</sequence>
<name>M1PGA6_DESSD</name>
<feature type="transmembrane region" description="Helical" evidence="1">
    <location>
        <begin position="319"/>
        <end position="339"/>
    </location>
</feature>
<evidence type="ECO:0000313" key="4">
    <source>
        <dbReference type="Proteomes" id="UP000011721"/>
    </source>
</evidence>
<keyword evidence="3" id="KW-0012">Acyltransferase</keyword>
<protein>
    <submittedName>
        <fullName evidence="3">Putative acyltransferase</fullName>
    </submittedName>
</protein>
<keyword evidence="1" id="KW-1133">Transmembrane helix</keyword>
<dbReference type="GO" id="GO:0000271">
    <property type="term" value="P:polysaccharide biosynthetic process"/>
    <property type="evidence" value="ECO:0007669"/>
    <property type="project" value="TreeGrafter"/>
</dbReference>
<dbReference type="KEGG" id="dsf:UWK_02147"/>
<feature type="transmembrane region" description="Helical" evidence="1">
    <location>
        <begin position="129"/>
        <end position="155"/>
    </location>
</feature>
<dbReference type="InterPro" id="IPR002656">
    <property type="entry name" value="Acyl_transf_3_dom"/>
</dbReference>
<organism evidence="3 4">
    <name type="scientific">Desulfocapsa sulfexigens (strain DSM 10523 / SB164P1)</name>
    <dbReference type="NCBI Taxonomy" id="1167006"/>
    <lineage>
        <taxon>Bacteria</taxon>
        <taxon>Pseudomonadati</taxon>
        <taxon>Thermodesulfobacteriota</taxon>
        <taxon>Desulfobulbia</taxon>
        <taxon>Desulfobulbales</taxon>
        <taxon>Desulfocapsaceae</taxon>
        <taxon>Desulfocapsa</taxon>
    </lineage>
</organism>
<evidence type="ECO:0000256" key="1">
    <source>
        <dbReference type="SAM" id="Phobius"/>
    </source>
</evidence>
<evidence type="ECO:0000313" key="3">
    <source>
        <dbReference type="EMBL" id="AGF78690.1"/>
    </source>
</evidence>
<dbReference type="GO" id="GO:0016747">
    <property type="term" value="F:acyltransferase activity, transferring groups other than amino-acyl groups"/>
    <property type="evidence" value="ECO:0007669"/>
    <property type="project" value="InterPro"/>
</dbReference>
<keyword evidence="1" id="KW-0472">Membrane</keyword>
<accession>M1PGA6</accession>
<evidence type="ECO:0000259" key="2">
    <source>
        <dbReference type="Pfam" id="PF01757"/>
    </source>
</evidence>